<dbReference type="GO" id="GO:0003700">
    <property type="term" value="F:DNA-binding transcription factor activity"/>
    <property type="evidence" value="ECO:0007669"/>
    <property type="project" value="InterPro"/>
</dbReference>
<keyword evidence="5" id="KW-1185">Reference proteome</keyword>
<accession>A0A9X3XB29</accession>
<evidence type="ECO:0000313" key="4">
    <source>
        <dbReference type="EMBL" id="MDC3987059.1"/>
    </source>
</evidence>
<proteinExistence type="predicted"/>
<gene>
    <name evidence="4" type="ORF">KEG57_41715</name>
</gene>
<dbReference type="SUPFAM" id="SSF46689">
    <property type="entry name" value="Homeodomain-like"/>
    <property type="match status" value="1"/>
</dbReference>
<dbReference type="InterPro" id="IPR018060">
    <property type="entry name" value="HTH_AraC"/>
</dbReference>
<dbReference type="Gene3D" id="1.10.10.60">
    <property type="entry name" value="Homeodomain-like"/>
    <property type="match status" value="1"/>
</dbReference>
<dbReference type="RefSeq" id="WP_272422338.1">
    <property type="nucleotide sequence ID" value="NZ_JAGTJJ010000047.1"/>
</dbReference>
<organism evidence="4 5">
    <name type="scientific">Polyangium jinanense</name>
    <dbReference type="NCBI Taxonomy" id="2829994"/>
    <lineage>
        <taxon>Bacteria</taxon>
        <taxon>Pseudomonadati</taxon>
        <taxon>Myxococcota</taxon>
        <taxon>Polyangia</taxon>
        <taxon>Polyangiales</taxon>
        <taxon>Polyangiaceae</taxon>
        <taxon>Polyangium</taxon>
    </lineage>
</organism>
<dbReference type="EMBL" id="JAGTJJ010000047">
    <property type="protein sequence ID" value="MDC3987059.1"/>
    <property type="molecule type" value="Genomic_DNA"/>
</dbReference>
<evidence type="ECO:0000259" key="3">
    <source>
        <dbReference type="PROSITE" id="PS01124"/>
    </source>
</evidence>
<evidence type="ECO:0000256" key="2">
    <source>
        <dbReference type="ARBA" id="ARBA00023163"/>
    </source>
</evidence>
<dbReference type="AlphaFoldDB" id="A0A9X3XB29"/>
<evidence type="ECO:0000313" key="5">
    <source>
        <dbReference type="Proteomes" id="UP001151081"/>
    </source>
</evidence>
<dbReference type="SMART" id="SM00342">
    <property type="entry name" value="HTH_ARAC"/>
    <property type="match status" value="1"/>
</dbReference>
<protein>
    <submittedName>
        <fullName evidence="4">Helix-turn-helix transcriptional regulator</fullName>
    </submittedName>
</protein>
<sequence>MTIGSEREPIAAVDRALAALAAAEILDPRAREDIVAEESPRLARTWAAVRGMYMRLATAPSLQELADHAGVSLRQLARDIDELGATFPLGADGFRELTGDIRLRWAVLLLSSPGLRVADVARSAGYGSSVALGRAFREAGLPPPSTVRRAFGDNG</sequence>
<reference evidence="4 5" key="1">
    <citation type="submission" date="2021-04" db="EMBL/GenBank/DDBJ databases">
        <title>Genome analysis of Polyangium sp.</title>
        <authorList>
            <person name="Li Y."/>
            <person name="Wang J."/>
        </authorList>
    </citation>
    <scope>NUCLEOTIDE SEQUENCE [LARGE SCALE GENOMIC DNA]</scope>
    <source>
        <strain evidence="4 5">SDU14</strain>
    </source>
</reference>
<evidence type="ECO:0000256" key="1">
    <source>
        <dbReference type="ARBA" id="ARBA00023015"/>
    </source>
</evidence>
<feature type="domain" description="HTH araC/xylS-type" evidence="3">
    <location>
        <begin position="46"/>
        <end position="150"/>
    </location>
</feature>
<dbReference type="InterPro" id="IPR009057">
    <property type="entry name" value="Homeodomain-like_sf"/>
</dbReference>
<comment type="caution">
    <text evidence="4">The sequence shown here is derived from an EMBL/GenBank/DDBJ whole genome shotgun (WGS) entry which is preliminary data.</text>
</comment>
<dbReference type="Proteomes" id="UP001151081">
    <property type="component" value="Unassembled WGS sequence"/>
</dbReference>
<keyword evidence="2" id="KW-0804">Transcription</keyword>
<keyword evidence="1" id="KW-0805">Transcription regulation</keyword>
<dbReference type="GO" id="GO:0043565">
    <property type="term" value="F:sequence-specific DNA binding"/>
    <property type="evidence" value="ECO:0007669"/>
    <property type="project" value="InterPro"/>
</dbReference>
<dbReference type="PROSITE" id="PS01124">
    <property type="entry name" value="HTH_ARAC_FAMILY_2"/>
    <property type="match status" value="1"/>
</dbReference>
<name>A0A9X3XB29_9BACT</name>